<name>A0A9K3GQ45_9EUKA</name>
<proteinExistence type="predicted"/>
<gene>
    <name evidence="1" type="ORF">KIPB_014179</name>
</gene>
<dbReference type="Proteomes" id="UP000265618">
    <property type="component" value="Unassembled WGS sequence"/>
</dbReference>
<keyword evidence="2" id="KW-1185">Reference proteome</keyword>
<sequence>IMSVSIPTQIEPCAERVSEIAAKLGPGDSQAQSTLKAVKTALDSFIDMLKARQNVAESRIEMNARKEEGERLMAERTANEGACAEYASSAHSVMATLTTIHETCPLADASASAASLGEGISQAQGMQTVYDNLAPQVAALREQWTVLKAEPARYPLGQFSNLEQDAIEARYTATGSLLAERTAELHAAQTSASAREATLAEVSVQIDACSEAVADAASNVVCGICTLHSCP</sequence>
<dbReference type="EMBL" id="BDIP01007140">
    <property type="protein sequence ID" value="GIQ91093.1"/>
    <property type="molecule type" value="Genomic_DNA"/>
</dbReference>
<comment type="caution">
    <text evidence="1">The sequence shown here is derived from an EMBL/GenBank/DDBJ whole genome shotgun (WGS) entry which is preliminary data.</text>
</comment>
<accession>A0A9K3GQ45</accession>
<organism evidence="1 2">
    <name type="scientific">Kipferlia bialata</name>
    <dbReference type="NCBI Taxonomy" id="797122"/>
    <lineage>
        <taxon>Eukaryota</taxon>
        <taxon>Metamonada</taxon>
        <taxon>Carpediemonas-like organisms</taxon>
        <taxon>Kipferlia</taxon>
    </lineage>
</organism>
<evidence type="ECO:0000313" key="2">
    <source>
        <dbReference type="Proteomes" id="UP000265618"/>
    </source>
</evidence>
<reference evidence="1 2" key="1">
    <citation type="journal article" date="2018" name="PLoS ONE">
        <title>The draft genome of Kipferlia bialata reveals reductive genome evolution in fornicate parasites.</title>
        <authorList>
            <person name="Tanifuji G."/>
            <person name="Takabayashi S."/>
            <person name="Kume K."/>
            <person name="Takagi M."/>
            <person name="Nakayama T."/>
            <person name="Kamikawa R."/>
            <person name="Inagaki Y."/>
            <person name="Hashimoto T."/>
        </authorList>
    </citation>
    <scope>NUCLEOTIDE SEQUENCE [LARGE SCALE GENOMIC DNA]</scope>
    <source>
        <strain evidence="1">NY0173</strain>
    </source>
</reference>
<dbReference type="AlphaFoldDB" id="A0A9K3GQ45"/>
<feature type="non-terminal residue" evidence="1">
    <location>
        <position position="1"/>
    </location>
</feature>
<protein>
    <submittedName>
        <fullName evidence="1">Uncharacterized protein</fullName>
    </submittedName>
</protein>
<evidence type="ECO:0000313" key="1">
    <source>
        <dbReference type="EMBL" id="GIQ91093.1"/>
    </source>
</evidence>